<comment type="caution">
    <text evidence="1">The sequence shown here is derived from an EMBL/GenBank/DDBJ whole genome shotgun (WGS) entry which is preliminary data.</text>
</comment>
<evidence type="ECO:0008006" key="3">
    <source>
        <dbReference type="Google" id="ProtNLM"/>
    </source>
</evidence>
<proteinExistence type="predicted"/>
<gene>
    <name evidence="1" type="ORF">R3P96_15740</name>
</gene>
<accession>A0ABU4BEZ5</accession>
<dbReference type="RefSeq" id="WP_317565089.1">
    <property type="nucleotide sequence ID" value="NZ_JAWLJX010000004.1"/>
</dbReference>
<protein>
    <recommendedName>
        <fullName evidence="3">Peptidase M50</fullName>
    </recommendedName>
</protein>
<evidence type="ECO:0000313" key="2">
    <source>
        <dbReference type="Proteomes" id="UP001185755"/>
    </source>
</evidence>
<dbReference type="EMBL" id="JAWLJX010000004">
    <property type="protein sequence ID" value="MDV6262790.1"/>
    <property type="molecule type" value="Genomic_DNA"/>
</dbReference>
<name>A0ABU4BEZ5_9NOCA</name>
<organism evidence="1 2">
    <name type="scientific">Rhodococcoides yunnanense</name>
    <dbReference type="NCBI Taxonomy" id="278209"/>
    <lineage>
        <taxon>Bacteria</taxon>
        <taxon>Bacillati</taxon>
        <taxon>Actinomycetota</taxon>
        <taxon>Actinomycetes</taxon>
        <taxon>Mycobacteriales</taxon>
        <taxon>Nocardiaceae</taxon>
        <taxon>Rhodococcoides</taxon>
    </lineage>
</organism>
<keyword evidence="2" id="KW-1185">Reference proteome</keyword>
<sequence>MVVTRFDRRPRSAVTPFVLHCGNPLLPIALTDVPLRSADAVPTDDDCSALFSDIESAPAPRIIVLGDDASLAAVLTRLMRTDRLHVEVAFVPEAATNAAHIYKLGTGSRAAKVALTGTASSTPLIRDDAGKAVVGRALLGGADGAELEGEAYVDDTRLFSGVVPGVEVAPTPELPGLRARVIGRRRLLPRRWVSGRAMQLGSPAAQLLRDGIAGDRTVKRSTFYRHDQEWLLVR</sequence>
<dbReference type="Proteomes" id="UP001185755">
    <property type="component" value="Unassembled WGS sequence"/>
</dbReference>
<evidence type="ECO:0000313" key="1">
    <source>
        <dbReference type="EMBL" id="MDV6262790.1"/>
    </source>
</evidence>
<reference evidence="1 2" key="1">
    <citation type="submission" date="2023-10" db="EMBL/GenBank/DDBJ databases">
        <title>Development of a sustainable strategy for remediation of hydrocarbon-contaminated territories based on the waste exchange concept.</title>
        <authorList>
            <person name="Krivoruchko A."/>
        </authorList>
    </citation>
    <scope>NUCLEOTIDE SEQUENCE [LARGE SCALE GENOMIC DNA]</scope>
    <source>
        <strain evidence="1 2">IEGM 1323</strain>
    </source>
</reference>